<evidence type="ECO:0000259" key="1">
    <source>
        <dbReference type="Pfam" id="PF18753"/>
    </source>
</evidence>
<dbReference type="InterPro" id="IPR041180">
    <property type="entry name" value="Nmad2"/>
</dbReference>
<proteinExistence type="predicted"/>
<dbReference type="Pfam" id="PF18753">
    <property type="entry name" value="Nmad2"/>
    <property type="match status" value="1"/>
</dbReference>
<accession>A0ABS7JQK0</accession>
<name>A0ABS7JQK0_9SPHN</name>
<evidence type="ECO:0000313" key="3">
    <source>
        <dbReference type="Proteomes" id="UP000782554"/>
    </source>
</evidence>
<sequence>MQVHTYCVEHDLGFAPNPFHGICSLACCAPQLRKHAEEGDLVVGRGSVRAGRPNNLVYWMLIENIIQFEDYDADPAYAAKIPDMSGSTMVRFGDNIYFRDPVTGQFIQRDSFHSNEDGVQSPTDIQTDTGTTTNVLLGRQFTYFGGEGPKIPDQLRAMFPRRNRRCHHSPKKKVIV</sequence>
<organism evidence="2 3">
    <name type="scientific">Qipengyuania mesophila</name>
    <dbReference type="NCBI Taxonomy" id="2867246"/>
    <lineage>
        <taxon>Bacteria</taxon>
        <taxon>Pseudomonadati</taxon>
        <taxon>Pseudomonadota</taxon>
        <taxon>Alphaproteobacteria</taxon>
        <taxon>Sphingomonadales</taxon>
        <taxon>Erythrobacteraceae</taxon>
        <taxon>Qipengyuania</taxon>
    </lineage>
</organism>
<dbReference type="Proteomes" id="UP000782554">
    <property type="component" value="Unassembled WGS sequence"/>
</dbReference>
<keyword evidence="3" id="KW-1185">Reference proteome</keyword>
<dbReference type="EMBL" id="JAIGNU010000001">
    <property type="protein sequence ID" value="MBX7499920.1"/>
    <property type="molecule type" value="Genomic_DNA"/>
</dbReference>
<comment type="caution">
    <text evidence="2">The sequence shown here is derived from an EMBL/GenBank/DDBJ whole genome shotgun (WGS) entry which is preliminary data.</text>
</comment>
<evidence type="ECO:0000313" key="2">
    <source>
        <dbReference type="EMBL" id="MBX7499920.1"/>
    </source>
</evidence>
<feature type="domain" description="Nucleotide modification associated" evidence="1">
    <location>
        <begin position="2"/>
        <end position="168"/>
    </location>
</feature>
<reference evidence="2 3" key="1">
    <citation type="submission" date="2021-08" db="EMBL/GenBank/DDBJ databases">
        <title>Comparative Genomics Analysis of the Genus Qipengyuania Reveals Extensive Genetic Diversity and Metabolic Versatility, Including the Description of Fifteen Novel Species.</title>
        <authorList>
            <person name="Liu Y."/>
        </authorList>
    </citation>
    <scope>NUCLEOTIDE SEQUENCE [LARGE SCALE GENOMIC DNA]</scope>
    <source>
        <strain evidence="2 3">YG27</strain>
    </source>
</reference>
<protein>
    <recommendedName>
        <fullName evidence="1">Nucleotide modification associated domain-containing protein</fullName>
    </recommendedName>
</protein>
<gene>
    <name evidence="2" type="ORF">K3181_00510</name>
</gene>
<dbReference type="RefSeq" id="WP_221599808.1">
    <property type="nucleotide sequence ID" value="NZ_JAIGNU010000001.1"/>
</dbReference>